<feature type="region of interest" description="Disordered" evidence="2">
    <location>
        <begin position="659"/>
        <end position="743"/>
    </location>
</feature>
<evidence type="ECO:0000259" key="4">
    <source>
        <dbReference type="Pfam" id="PF07250"/>
    </source>
</evidence>
<evidence type="ECO:0000256" key="2">
    <source>
        <dbReference type="SAM" id="MobiDB-lite"/>
    </source>
</evidence>
<dbReference type="InterPro" id="IPR011043">
    <property type="entry name" value="Gal_Oxase/kelch_b-propeller"/>
</dbReference>
<dbReference type="InterPro" id="IPR009880">
    <property type="entry name" value="Glyoxal_oxidase_N"/>
</dbReference>
<feature type="compositionally biased region" description="Low complexity" evidence="2">
    <location>
        <begin position="666"/>
        <end position="689"/>
    </location>
</feature>
<feature type="domain" description="Glyoxal oxidase N-terminal" evidence="4">
    <location>
        <begin position="73"/>
        <end position="474"/>
    </location>
</feature>
<evidence type="ECO:0008006" key="8">
    <source>
        <dbReference type="Google" id="ProtNLM"/>
    </source>
</evidence>
<dbReference type="InterPro" id="IPR014756">
    <property type="entry name" value="Ig_E-set"/>
</dbReference>
<evidence type="ECO:0000313" key="7">
    <source>
        <dbReference type="Proteomes" id="UP001172457"/>
    </source>
</evidence>
<dbReference type="InterPro" id="IPR037293">
    <property type="entry name" value="Gal_Oxidase_central_sf"/>
</dbReference>
<dbReference type="EMBL" id="JARYMX010000005">
    <property type="protein sequence ID" value="KAJ9548903.1"/>
    <property type="molecule type" value="Genomic_DNA"/>
</dbReference>
<proteinExistence type="predicted"/>
<dbReference type="InterPro" id="IPR015202">
    <property type="entry name" value="GO-like_E_set"/>
</dbReference>
<feature type="region of interest" description="Disordered" evidence="2">
    <location>
        <begin position="584"/>
        <end position="644"/>
    </location>
</feature>
<dbReference type="CDD" id="cd02851">
    <property type="entry name" value="E_set_GO_C"/>
    <property type="match status" value="1"/>
</dbReference>
<feature type="chain" id="PRO_5041289286" description="Galactose oxidase" evidence="3">
    <location>
        <begin position="25"/>
        <end position="824"/>
    </location>
</feature>
<dbReference type="Gene3D" id="2.60.40.10">
    <property type="entry name" value="Immunoglobulins"/>
    <property type="match status" value="1"/>
</dbReference>
<evidence type="ECO:0000259" key="5">
    <source>
        <dbReference type="Pfam" id="PF09118"/>
    </source>
</evidence>
<dbReference type="PANTHER" id="PTHR32208:SF75">
    <property type="entry name" value="GALACTOSE OXIDASE"/>
    <property type="match status" value="1"/>
</dbReference>
<dbReference type="SUPFAM" id="SSF81296">
    <property type="entry name" value="E set domains"/>
    <property type="match status" value="1"/>
</dbReference>
<accession>A0AA38TDX9</accession>
<keyword evidence="1 3" id="KW-0732">Signal</keyword>
<feature type="compositionally biased region" description="Polar residues" evidence="2">
    <location>
        <begin position="728"/>
        <end position="742"/>
    </location>
</feature>
<dbReference type="Gene3D" id="2.130.10.80">
    <property type="entry name" value="Galactose oxidase/kelch, beta-propeller"/>
    <property type="match status" value="1"/>
</dbReference>
<feature type="compositionally biased region" description="Low complexity" evidence="2">
    <location>
        <begin position="586"/>
        <end position="604"/>
    </location>
</feature>
<evidence type="ECO:0000313" key="6">
    <source>
        <dbReference type="EMBL" id="KAJ9548903.1"/>
    </source>
</evidence>
<evidence type="ECO:0000256" key="3">
    <source>
        <dbReference type="SAM" id="SignalP"/>
    </source>
</evidence>
<dbReference type="Pfam" id="PF09118">
    <property type="entry name" value="GO-like_E_set"/>
    <property type="match status" value="1"/>
</dbReference>
<sequence length="824" mass="90363">MASLFKTHILLLLLPQFLAICVFAARGDGGGGAPGPNKLVDDGGSFDYSRPEIETNFLGEWELDNPNVGVGAMQLQLMPNDQVVWYDATSVGPSARKLEPEGNCPINPDANNKPDCYAHALAYDWKTTKSRTIVLSGEPWCSSGHLWPNGNFVATGGSFSGIKAIRMLPKDDLKANFIEKKDVLADNRWYASNQVLEDGSAIVVGGRDAYSYEIVPPQLDFEPKKIDLPFLKETRAPPKGPNNYIENNLYPFLFLLPDGNLFLFANNRAITFTPTTGEIVQEYPICPGGSRNYPPSGSSAILPLKLGPDNSQPLNVEIVICGGNRPNGFELVEGKHATEKEFLSALSDCHRIHPMEKGATWEEEQDMPSPRIMADLLHLPTGDLLMINGAKRGTSGWEDATDPNFTPLLYTPFKPMGNRFKELKPAKIARMYHSTSALLPDTKILVAGSNPHKFYTFNVEFPTELRVEKFSPHYLDPVLEDQRPIIDKEGSDKVLKYGKPFKIAASLQSEAPLVLGEIKVTMLYPPFTTHGFSQNQRLIVPVVTDIENNVITAVAPPSGKIAPPGYYILFVNNLGVPGDGTKDVISSSSSFSSSSSSSSSSFNPVFPPSPSSTATHHHHPPSPLTSTSPPPPSTTGETTSRHRHHLQCPLHHCHHTYCPSPPTSPPTSTASRRSTPKTPTTSSPTTHASTRCHHHTHPPPPPPSSPHHPPKPTPHQTTLTTTDRPEATPNNLHIQTTPNPHQTRLYERIPYSSYAFQIKPQNPTSTTGHRSPCLTTHTAFGVSSPPASPHPACFTSRRNLDFDFTQIEGKGGRRAQGWFHQFRV</sequence>
<organism evidence="6 7">
    <name type="scientific">Centaurea solstitialis</name>
    <name type="common">yellow star-thistle</name>
    <dbReference type="NCBI Taxonomy" id="347529"/>
    <lineage>
        <taxon>Eukaryota</taxon>
        <taxon>Viridiplantae</taxon>
        <taxon>Streptophyta</taxon>
        <taxon>Embryophyta</taxon>
        <taxon>Tracheophyta</taxon>
        <taxon>Spermatophyta</taxon>
        <taxon>Magnoliopsida</taxon>
        <taxon>eudicotyledons</taxon>
        <taxon>Gunneridae</taxon>
        <taxon>Pentapetalae</taxon>
        <taxon>asterids</taxon>
        <taxon>campanulids</taxon>
        <taxon>Asterales</taxon>
        <taxon>Asteraceae</taxon>
        <taxon>Carduoideae</taxon>
        <taxon>Cardueae</taxon>
        <taxon>Centaureinae</taxon>
        <taxon>Centaurea</taxon>
    </lineage>
</organism>
<evidence type="ECO:0000256" key="1">
    <source>
        <dbReference type="ARBA" id="ARBA00022729"/>
    </source>
</evidence>
<dbReference type="AlphaFoldDB" id="A0AA38TDX9"/>
<dbReference type="InterPro" id="IPR013783">
    <property type="entry name" value="Ig-like_fold"/>
</dbReference>
<dbReference type="Pfam" id="PF07250">
    <property type="entry name" value="Glyoxal_oxid_N"/>
    <property type="match status" value="1"/>
</dbReference>
<protein>
    <recommendedName>
        <fullName evidence="8">Galactose oxidase</fullName>
    </recommendedName>
</protein>
<reference evidence="6" key="1">
    <citation type="submission" date="2023-03" db="EMBL/GenBank/DDBJ databases">
        <title>Chromosome-scale reference genome and RAD-based genetic map of yellow starthistle (Centaurea solstitialis) reveal putative structural variation and QTLs associated with invader traits.</title>
        <authorList>
            <person name="Reatini B."/>
            <person name="Cang F.A."/>
            <person name="Jiang Q."/>
            <person name="Mckibben M.T.W."/>
            <person name="Barker M.S."/>
            <person name="Rieseberg L.H."/>
            <person name="Dlugosch K.M."/>
        </authorList>
    </citation>
    <scope>NUCLEOTIDE SEQUENCE</scope>
    <source>
        <strain evidence="6">CAN-66</strain>
        <tissue evidence="6">Leaf</tissue>
    </source>
</reference>
<dbReference type="PANTHER" id="PTHR32208">
    <property type="entry name" value="SECRETED PROTEIN-RELATED"/>
    <property type="match status" value="1"/>
</dbReference>
<feature type="compositionally biased region" description="Pro residues" evidence="2">
    <location>
        <begin position="698"/>
        <end position="713"/>
    </location>
</feature>
<keyword evidence="7" id="KW-1185">Reference proteome</keyword>
<dbReference type="SUPFAM" id="SSF50965">
    <property type="entry name" value="Galactose oxidase, central domain"/>
    <property type="match status" value="1"/>
</dbReference>
<feature type="domain" description="Galactose oxidase-like Early set" evidence="5">
    <location>
        <begin position="483"/>
        <end position="581"/>
    </location>
</feature>
<feature type="signal peptide" evidence="3">
    <location>
        <begin position="1"/>
        <end position="24"/>
    </location>
</feature>
<gene>
    <name evidence="6" type="ORF">OSB04_021446</name>
</gene>
<comment type="caution">
    <text evidence="6">The sequence shown here is derived from an EMBL/GenBank/DDBJ whole genome shotgun (WGS) entry which is preliminary data.</text>
</comment>
<name>A0AA38TDX9_9ASTR</name>
<dbReference type="Proteomes" id="UP001172457">
    <property type="component" value="Chromosome 5"/>
</dbReference>